<comment type="similarity">
    <text evidence="5">Belongs to the 4-toluene sulfonate uptake permease (TSUP) (TC 2.A.102) family.</text>
</comment>
<dbReference type="AlphaFoldDB" id="A0A1G5J4D6"/>
<feature type="transmembrane region" description="Helical" evidence="5">
    <location>
        <begin position="176"/>
        <end position="198"/>
    </location>
</feature>
<dbReference type="RefSeq" id="WP_092214838.1">
    <property type="nucleotide sequence ID" value="NZ_FMUX01000025.1"/>
</dbReference>
<feature type="transmembrane region" description="Helical" evidence="5">
    <location>
        <begin position="7"/>
        <end position="35"/>
    </location>
</feature>
<dbReference type="OrthoDB" id="457670at2"/>
<organism evidence="6 7">
    <name type="scientific">Desulfoluna spongiiphila</name>
    <dbReference type="NCBI Taxonomy" id="419481"/>
    <lineage>
        <taxon>Bacteria</taxon>
        <taxon>Pseudomonadati</taxon>
        <taxon>Thermodesulfobacteriota</taxon>
        <taxon>Desulfobacteria</taxon>
        <taxon>Desulfobacterales</taxon>
        <taxon>Desulfolunaceae</taxon>
        <taxon>Desulfoluna</taxon>
    </lineage>
</organism>
<reference evidence="6 7" key="1">
    <citation type="submission" date="2016-10" db="EMBL/GenBank/DDBJ databases">
        <authorList>
            <person name="de Groot N.N."/>
        </authorList>
    </citation>
    <scope>NUCLEOTIDE SEQUENCE [LARGE SCALE GENOMIC DNA]</scope>
    <source>
        <strain evidence="6 7">AA1</strain>
    </source>
</reference>
<feature type="transmembrane region" description="Helical" evidence="5">
    <location>
        <begin position="47"/>
        <end position="68"/>
    </location>
</feature>
<evidence type="ECO:0000313" key="7">
    <source>
        <dbReference type="Proteomes" id="UP000198870"/>
    </source>
</evidence>
<gene>
    <name evidence="6" type="ORF">SAMN05216233_1257</name>
</gene>
<evidence type="ECO:0000256" key="4">
    <source>
        <dbReference type="ARBA" id="ARBA00023136"/>
    </source>
</evidence>
<feature type="transmembrane region" description="Helical" evidence="5">
    <location>
        <begin position="245"/>
        <end position="262"/>
    </location>
</feature>
<evidence type="ECO:0000313" key="6">
    <source>
        <dbReference type="EMBL" id="SCY83216.1"/>
    </source>
</evidence>
<evidence type="ECO:0000256" key="1">
    <source>
        <dbReference type="ARBA" id="ARBA00004141"/>
    </source>
</evidence>
<keyword evidence="2 5" id="KW-0812">Transmembrane</keyword>
<keyword evidence="3 5" id="KW-1133">Transmembrane helix</keyword>
<dbReference type="PANTHER" id="PTHR43483:SF3">
    <property type="entry name" value="MEMBRANE TRANSPORTER PROTEIN HI_0806-RELATED"/>
    <property type="match status" value="1"/>
</dbReference>
<dbReference type="PANTHER" id="PTHR43483">
    <property type="entry name" value="MEMBRANE TRANSPORTER PROTEIN HI_0806-RELATED"/>
    <property type="match status" value="1"/>
</dbReference>
<evidence type="ECO:0000256" key="2">
    <source>
        <dbReference type="ARBA" id="ARBA00022692"/>
    </source>
</evidence>
<feature type="transmembrane region" description="Helical" evidence="5">
    <location>
        <begin position="89"/>
        <end position="120"/>
    </location>
</feature>
<evidence type="ECO:0000256" key="5">
    <source>
        <dbReference type="RuleBase" id="RU363041"/>
    </source>
</evidence>
<dbReference type="InterPro" id="IPR002781">
    <property type="entry name" value="TM_pro_TauE-like"/>
</dbReference>
<dbReference type="STRING" id="419481.SAMN05216233_1257"/>
<accession>A0A1G5J4D6</accession>
<name>A0A1G5J4D6_9BACT</name>
<proteinExistence type="inferred from homology"/>
<evidence type="ECO:0000256" key="3">
    <source>
        <dbReference type="ARBA" id="ARBA00022989"/>
    </source>
</evidence>
<dbReference type="Pfam" id="PF01925">
    <property type="entry name" value="TauE"/>
    <property type="match status" value="1"/>
</dbReference>
<dbReference type="Proteomes" id="UP000198870">
    <property type="component" value="Unassembled WGS sequence"/>
</dbReference>
<sequence>MLTSFMIYAVVGAIAGVLAGLLGIGGGLVIVPMLVFSFTLQHIPQELMMHLALGTSLASIIFTSVSSFRAHHKRGAVRWDVFKRITPGILVGTFAGSCVASRLPTHILKGIFVAFLYYVATQMILGKKPAATRQVPGTTGIFGAGGVIGSFSSLVGIGGGTLSVPFLTWCNIPVHHAIGTSSAIGLPIALAGAFGYMLNGLGTPNLPDLSLGYVYLPALIGIICFSVLTAPLGAKLAHSLPVDKLKRIFAILLYVVATRMLISVF</sequence>
<comment type="subcellular location">
    <subcellularLocation>
        <location evidence="5">Cell membrane</location>
        <topology evidence="5">Multi-pass membrane protein</topology>
    </subcellularLocation>
    <subcellularLocation>
        <location evidence="1">Membrane</location>
        <topology evidence="1">Multi-pass membrane protein</topology>
    </subcellularLocation>
</comment>
<keyword evidence="5" id="KW-1003">Cell membrane</keyword>
<dbReference type="GO" id="GO:0005886">
    <property type="term" value="C:plasma membrane"/>
    <property type="evidence" value="ECO:0007669"/>
    <property type="project" value="UniProtKB-SubCell"/>
</dbReference>
<feature type="transmembrane region" description="Helical" evidence="5">
    <location>
        <begin position="140"/>
        <end position="164"/>
    </location>
</feature>
<keyword evidence="7" id="KW-1185">Reference proteome</keyword>
<dbReference type="EMBL" id="FMUX01000025">
    <property type="protein sequence ID" value="SCY83216.1"/>
    <property type="molecule type" value="Genomic_DNA"/>
</dbReference>
<feature type="transmembrane region" description="Helical" evidence="5">
    <location>
        <begin position="210"/>
        <end position="233"/>
    </location>
</feature>
<protein>
    <recommendedName>
        <fullName evidence="5">Probable membrane transporter protein</fullName>
    </recommendedName>
</protein>
<keyword evidence="4 5" id="KW-0472">Membrane</keyword>